<proteinExistence type="predicted"/>
<dbReference type="PANTHER" id="PTHR23501:SF107">
    <property type="entry name" value="TRANSPORTER, PUTATIVE (AFU_ORTHOLOGUE AFUA_7G04730)-RELATED"/>
    <property type="match status" value="1"/>
</dbReference>
<feature type="transmembrane region" description="Helical" evidence="6">
    <location>
        <begin position="230"/>
        <end position="254"/>
    </location>
</feature>
<feature type="transmembrane region" description="Helical" evidence="6">
    <location>
        <begin position="316"/>
        <end position="337"/>
    </location>
</feature>
<dbReference type="InterPro" id="IPR036259">
    <property type="entry name" value="MFS_trans_sf"/>
</dbReference>
<dbReference type="EMBL" id="MWPZ01000012">
    <property type="protein sequence ID" value="TIC90214.1"/>
    <property type="molecule type" value="Genomic_DNA"/>
</dbReference>
<feature type="transmembrane region" description="Helical" evidence="6">
    <location>
        <begin position="421"/>
        <end position="442"/>
    </location>
</feature>
<feature type="compositionally biased region" description="Low complexity" evidence="5">
    <location>
        <begin position="8"/>
        <end position="22"/>
    </location>
</feature>
<evidence type="ECO:0000256" key="5">
    <source>
        <dbReference type="SAM" id="MobiDB-lite"/>
    </source>
</evidence>
<dbReference type="GO" id="GO:0022857">
    <property type="term" value="F:transmembrane transporter activity"/>
    <property type="evidence" value="ECO:0007669"/>
    <property type="project" value="InterPro"/>
</dbReference>
<keyword evidence="4 6" id="KW-0472">Membrane</keyword>
<evidence type="ECO:0000256" key="3">
    <source>
        <dbReference type="ARBA" id="ARBA00022989"/>
    </source>
</evidence>
<keyword evidence="2 6" id="KW-0812">Transmembrane</keyword>
<evidence type="ECO:0000256" key="2">
    <source>
        <dbReference type="ARBA" id="ARBA00022692"/>
    </source>
</evidence>
<evidence type="ECO:0000313" key="8">
    <source>
        <dbReference type="Proteomes" id="UP000305883"/>
    </source>
</evidence>
<feature type="transmembrane region" description="Helical" evidence="6">
    <location>
        <begin position="357"/>
        <end position="374"/>
    </location>
</feature>
<feature type="transmembrane region" description="Helical" evidence="6">
    <location>
        <begin position="448"/>
        <end position="469"/>
    </location>
</feature>
<comment type="caution">
    <text evidence="7">The sequence shown here is derived from an EMBL/GenBank/DDBJ whole genome shotgun (WGS) entry which is preliminary data.</text>
</comment>
<dbReference type="Gene3D" id="1.20.1250.20">
    <property type="entry name" value="MFS general substrate transporter like domains"/>
    <property type="match status" value="2"/>
</dbReference>
<feature type="transmembrane region" description="Helical" evidence="6">
    <location>
        <begin position="563"/>
        <end position="581"/>
    </location>
</feature>
<evidence type="ECO:0000256" key="4">
    <source>
        <dbReference type="ARBA" id="ARBA00023136"/>
    </source>
</evidence>
<dbReference type="InterPro" id="IPR011701">
    <property type="entry name" value="MFS"/>
</dbReference>
<sequence>MSSSPFVQQAAAESQPQSQSQSLDEKNLAKVTADASGTDSEIEKEEAQNGVKKIQAITTAWTWRALILTYILVKLTALPPPRIWITSYTHSMQQQMNSNLAPYVTSSFRRHGLTATTGIVSGLAGGVSQLPLAKILNIFGRMEGYMLAHLLCCFGLILMAVCSNVETYAAAQVFWAVGSGGIGYIHTVLISDTTSIRNRMIIYTLNSTAYIANAFAGPIVAQLFERNSTWRWAFGSFAIIFPVFGCLITVMLWWNLRKAMRLGQGPELKESGRTFQESFMFYCREFDIVGMFLIMFGFSLFLLPFSLVSYTAKKWAAGHIIAMIILGIFCLVLFGFWERKYASTPLVPWINLKDRTILGSAAVAGIISLSFSSWDSYFSSYLQVVHRQSLAQAGFIGNIYTIASCTWGPIVGVLIRQTNHFKWIACAAIPVACLSTGLLIHFRTPDTYIGYVIMCQILKAVSAGTIIICEQLAVMSVVKHNEVTVMLALVGLATSVGRSVGRAISGAIWTNEFLDFLVKYLPEDTKGEASTIYGDIKVQLSYPWGSPARDGIVHAYGDVQRHMVICGAAFMPLALGCVFLWKNINVAKVHQTKGQVF</sequence>
<organism evidence="7 8">
    <name type="scientific">Colletotrichum higginsianum</name>
    <dbReference type="NCBI Taxonomy" id="80884"/>
    <lineage>
        <taxon>Eukaryota</taxon>
        <taxon>Fungi</taxon>
        <taxon>Dikarya</taxon>
        <taxon>Ascomycota</taxon>
        <taxon>Pezizomycotina</taxon>
        <taxon>Sordariomycetes</taxon>
        <taxon>Hypocreomycetidae</taxon>
        <taxon>Glomerellales</taxon>
        <taxon>Glomerellaceae</taxon>
        <taxon>Colletotrichum</taxon>
        <taxon>Colletotrichum destructivum species complex</taxon>
    </lineage>
</organism>
<dbReference type="Proteomes" id="UP000305883">
    <property type="component" value="Unassembled WGS sequence"/>
</dbReference>
<feature type="transmembrane region" description="Helical" evidence="6">
    <location>
        <begin position="394"/>
        <end position="414"/>
    </location>
</feature>
<gene>
    <name evidence="7" type="ORF">CH35J_011984</name>
</gene>
<dbReference type="Pfam" id="PF07690">
    <property type="entry name" value="MFS_1"/>
    <property type="match status" value="1"/>
</dbReference>
<dbReference type="GO" id="GO:0005886">
    <property type="term" value="C:plasma membrane"/>
    <property type="evidence" value="ECO:0007669"/>
    <property type="project" value="TreeGrafter"/>
</dbReference>
<dbReference type="AlphaFoldDB" id="A0A4T0VDX9"/>
<feature type="region of interest" description="Disordered" evidence="5">
    <location>
        <begin position="1"/>
        <end position="46"/>
    </location>
</feature>
<comment type="subcellular location">
    <subcellularLocation>
        <location evidence="1">Membrane</location>
        <topology evidence="1">Multi-pass membrane protein</topology>
    </subcellularLocation>
</comment>
<evidence type="ECO:0000256" key="6">
    <source>
        <dbReference type="SAM" id="Phobius"/>
    </source>
</evidence>
<dbReference type="PANTHER" id="PTHR23501">
    <property type="entry name" value="MAJOR FACILITATOR SUPERFAMILY"/>
    <property type="match status" value="1"/>
</dbReference>
<feature type="transmembrane region" description="Helical" evidence="6">
    <location>
        <begin position="144"/>
        <end position="161"/>
    </location>
</feature>
<feature type="transmembrane region" description="Helical" evidence="6">
    <location>
        <begin position="201"/>
        <end position="224"/>
    </location>
</feature>
<dbReference type="SUPFAM" id="SSF103473">
    <property type="entry name" value="MFS general substrate transporter"/>
    <property type="match status" value="2"/>
</dbReference>
<name>A0A4T0VDX9_9PEZI</name>
<evidence type="ECO:0000313" key="7">
    <source>
        <dbReference type="EMBL" id="TIC90214.1"/>
    </source>
</evidence>
<reference evidence="7 8" key="1">
    <citation type="journal article" date="2019" name="Genome Biol. Evol.">
        <title>Genomic Plasticity Mediated by Transposable Elements in the Plant Pathogenic Fungus Colletotrichum higginsianum.</title>
        <authorList>
            <person name="Tsushima A."/>
            <person name="Gan P."/>
            <person name="Kumakura N."/>
            <person name="Narusaka M."/>
            <person name="Takano Y."/>
            <person name="Narusaka Y."/>
            <person name="Shirasu K."/>
        </authorList>
    </citation>
    <scope>NUCLEOTIDE SEQUENCE [LARGE SCALE GENOMIC DNA]</scope>
    <source>
        <strain evidence="7 8">MAFF305635-RFP</strain>
    </source>
</reference>
<keyword evidence="3 6" id="KW-1133">Transmembrane helix</keyword>
<evidence type="ECO:0000256" key="1">
    <source>
        <dbReference type="ARBA" id="ARBA00004141"/>
    </source>
</evidence>
<accession>A0A4T0VDX9</accession>
<feature type="transmembrane region" description="Helical" evidence="6">
    <location>
        <begin position="167"/>
        <end position="189"/>
    </location>
</feature>
<feature type="transmembrane region" description="Helical" evidence="6">
    <location>
        <begin position="288"/>
        <end position="310"/>
    </location>
</feature>
<dbReference type="OrthoDB" id="4078873at2759"/>
<protein>
    <submittedName>
        <fullName evidence="7">Siderophore iron transporter mirB</fullName>
    </submittedName>
</protein>